<feature type="domain" description="Condensation" evidence="1">
    <location>
        <begin position="17"/>
        <end position="258"/>
    </location>
</feature>
<sequence>GRMLRACHVDRGPDRPGLLVLVAHHLAVDAVSWRLLVPDLAAAYQGRPLSPAGTAWRQWASALRELAGSPVTEAETDHWLDAARPAAEPADPVLDPARDTHARSGQVVLDLDPDTTDALLTWVPGVFRAEINDLLLTAFGLAVADWRRGRGARGTAPVTVDLESHGRHEHLVPGADLTRTTGWFTSMHPVPLHPEIDDPDWAEVWDGGAAAGRALKRVKEQLRAVPRDGVGHGLLRHLNPRTRDRFAALPAPAYGFNYLGRHTGGRGGGAPGGG</sequence>
<proteinExistence type="predicted"/>
<evidence type="ECO:0000313" key="3">
    <source>
        <dbReference type="Proteomes" id="UP000475666"/>
    </source>
</evidence>
<dbReference type="RefSeq" id="WP_239106886.1">
    <property type="nucleotide sequence ID" value="NZ_JAAGMQ010001278.1"/>
</dbReference>
<dbReference type="GO" id="GO:0003824">
    <property type="term" value="F:catalytic activity"/>
    <property type="evidence" value="ECO:0007669"/>
    <property type="project" value="InterPro"/>
</dbReference>
<evidence type="ECO:0000313" key="2">
    <source>
        <dbReference type="EMBL" id="NEC39928.1"/>
    </source>
</evidence>
<feature type="non-terminal residue" evidence="2">
    <location>
        <position position="274"/>
    </location>
</feature>
<accession>A0A6G3TUG0</accession>
<dbReference type="Pfam" id="PF00668">
    <property type="entry name" value="Condensation"/>
    <property type="match status" value="1"/>
</dbReference>
<dbReference type="Gene3D" id="3.30.559.10">
    <property type="entry name" value="Chloramphenicol acetyltransferase-like domain"/>
    <property type="match status" value="1"/>
</dbReference>
<gene>
    <name evidence="2" type="ORF">G3I66_43385</name>
</gene>
<dbReference type="SUPFAM" id="SSF52777">
    <property type="entry name" value="CoA-dependent acyltransferases"/>
    <property type="match status" value="2"/>
</dbReference>
<feature type="non-terminal residue" evidence="2">
    <location>
        <position position="1"/>
    </location>
</feature>
<dbReference type="PANTHER" id="PTHR45398:SF1">
    <property type="entry name" value="ENZYME, PUTATIVE (JCVI)-RELATED"/>
    <property type="match status" value="1"/>
</dbReference>
<dbReference type="Gene3D" id="3.30.559.30">
    <property type="entry name" value="Nonribosomal peptide synthetase, condensation domain"/>
    <property type="match status" value="1"/>
</dbReference>
<dbReference type="PANTHER" id="PTHR45398">
    <property type="match status" value="1"/>
</dbReference>
<name>A0A6G3TUG0_9ACTN</name>
<dbReference type="InterPro" id="IPR023213">
    <property type="entry name" value="CAT-like_dom_sf"/>
</dbReference>
<dbReference type="InterPro" id="IPR001242">
    <property type="entry name" value="Condensation_dom"/>
</dbReference>
<dbReference type="AlphaFoldDB" id="A0A6G3TUG0"/>
<comment type="caution">
    <text evidence="2">The sequence shown here is derived from an EMBL/GenBank/DDBJ whole genome shotgun (WGS) entry which is preliminary data.</text>
</comment>
<dbReference type="GO" id="GO:0008610">
    <property type="term" value="P:lipid biosynthetic process"/>
    <property type="evidence" value="ECO:0007669"/>
    <property type="project" value="UniProtKB-ARBA"/>
</dbReference>
<dbReference type="Proteomes" id="UP000475666">
    <property type="component" value="Unassembled WGS sequence"/>
</dbReference>
<reference evidence="2 3" key="1">
    <citation type="submission" date="2020-01" db="EMBL/GenBank/DDBJ databases">
        <title>Insect and environment-associated Actinomycetes.</title>
        <authorList>
            <person name="Currrie C."/>
            <person name="Chevrette M."/>
            <person name="Carlson C."/>
            <person name="Stubbendieck R."/>
            <person name="Wendt-Pienkowski E."/>
        </authorList>
    </citation>
    <scope>NUCLEOTIDE SEQUENCE [LARGE SCALE GENOMIC DNA]</scope>
    <source>
        <strain evidence="2 3">SID7739</strain>
    </source>
</reference>
<evidence type="ECO:0000259" key="1">
    <source>
        <dbReference type="Pfam" id="PF00668"/>
    </source>
</evidence>
<organism evidence="2 3">
    <name type="scientific">Streptomyces rubrogriseus</name>
    <dbReference type="NCBI Taxonomy" id="194673"/>
    <lineage>
        <taxon>Bacteria</taxon>
        <taxon>Bacillati</taxon>
        <taxon>Actinomycetota</taxon>
        <taxon>Actinomycetes</taxon>
        <taxon>Kitasatosporales</taxon>
        <taxon>Streptomycetaceae</taxon>
        <taxon>Streptomyces</taxon>
        <taxon>Streptomyces violaceoruber group</taxon>
    </lineage>
</organism>
<dbReference type="EMBL" id="JAAGMQ010001278">
    <property type="protein sequence ID" value="NEC39928.1"/>
    <property type="molecule type" value="Genomic_DNA"/>
</dbReference>
<protein>
    <submittedName>
        <fullName evidence="2">Non-ribosomal peptide synthetase</fullName>
    </submittedName>
</protein>